<reference evidence="1 2" key="1">
    <citation type="submission" date="2021-06" db="EMBL/GenBank/DDBJ databases">
        <title>Caerostris extrusa draft genome.</title>
        <authorList>
            <person name="Kono N."/>
            <person name="Arakawa K."/>
        </authorList>
    </citation>
    <scope>NUCLEOTIDE SEQUENCE [LARGE SCALE GENOMIC DNA]</scope>
</reference>
<name>A0AAV4YD18_CAEEX</name>
<proteinExistence type="predicted"/>
<protein>
    <submittedName>
        <fullName evidence="1">Uncharacterized protein</fullName>
    </submittedName>
</protein>
<evidence type="ECO:0000313" key="1">
    <source>
        <dbReference type="EMBL" id="GIZ04819.1"/>
    </source>
</evidence>
<evidence type="ECO:0000313" key="2">
    <source>
        <dbReference type="Proteomes" id="UP001054945"/>
    </source>
</evidence>
<accession>A0AAV4YD18</accession>
<dbReference type="EMBL" id="BPLR01019148">
    <property type="protein sequence ID" value="GIZ04819.1"/>
    <property type="molecule type" value="Genomic_DNA"/>
</dbReference>
<sequence length="86" mass="9894">MFERRESLSGEYRVNARIVASDVADNPRELIIALKLSAGCLSPTVILVHWARARRCTPPGNWDGFLKEESFCLSRRAWAKFLMKRK</sequence>
<dbReference type="Proteomes" id="UP001054945">
    <property type="component" value="Unassembled WGS sequence"/>
</dbReference>
<keyword evidence="2" id="KW-1185">Reference proteome</keyword>
<gene>
    <name evidence="1" type="ORF">CEXT_291791</name>
</gene>
<organism evidence="1 2">
    <name type="scientific">Caerostris extrusa</name>
    <name type="common">Bark spider</name>
    <name type="synonym">Caerostris bankana</name>
    <dbReference type="NCBI Taxonomy" id="172846"/>
    <lineage>
        <taxon>Eukaryota</taxon>
        <taxon>Metazoa</taxon>
        <taxon>Ecdysozoa</taxon>
        <taxon>Arthropoda</taxon>
        <taxon>Chelicerata</taxon>
        <taxon>Arachnida</taxon>
        <taxon>Araneae</taxon>
        <taxon>Araneomorphae</taxon>
        <taxon>Entelegynae</taxon>
        <taxon>Araneoidea</taxon>
        <taxon>Araneidae</taxon>
        <taxon>Caerostris</taxon>
    </lineage>
</organism>
<comment type="caution">
    <text evidence="1">The sequence shown here is derived from an EMBL/GenBank/DDBJ whole genome shotgun (WGS) entry which is preliminary data.</text>
</comment>
<dbReference type="AlphaFoldDB" id="A0AAV4YD18"/>